<feature type="region of interest" description="Disordered" evidence="3">
    <location>
        <begin position="313"/>
        <end position="338"/>
    </location>
</feature>
<dbReference type="InterPro" id="IPR029044">
    <property type="entry name" value="Nucleotide-diphossugar_trans"/>
</dbReference>
<dbReference type="Pfam" id="PF00535">
    <property type="entry name" value="Glycos_transf_2"/>
    <property type="match status" value="1"/>
</dbReference>
<dbReference type="EMBL" id="RQSP01000010">
    <property type="protein sequence ID" value="KAB5607525.1"/>
    <property type="molecule type" value="Genomic_DNA"/>
</dbReference>
<dbReference type="GO" id="GO:0016757">
    <property type="term" value="F:glycosyltransferase activity"/>
    <property type="evidence" value="ECO:0007669"/>
    <property type="project" value="UniProtKB-KW"/>
</dbReference>
<keyword evidence="1" id="KW-0328">Glycosyltransferase</keyword>
<dbReference type="OrthoDB" id="3171021at2"/>
<gene>
    <name evidence="5" type="ORF">EHS19_04220</name>
</gene>
<evidence type="ECO:0000313" key="6">
    <source>
        <dbReference type="Proteomes" id="UP000326336"/>
    </source>
</evidence>
<organism evidence="5 6">
    <name type="scientific">Bifidobacterium jacchi</name>
    <dbReference type="NCBI Taxonomy" id="2490545"/>
    <lineage>
        <taxon>Bacteria</taxon>
        <taxon>Bacillati</taxon>
        <taxon>Actinomycetota</taxon>
        <taxon>Actinomycetes</taxon>
        <taxon>Bifidobacteriales</taxon>
        <taxon>Bifidobacteriaceae</taxon>
        <taxon>Bifidobacterium</taxon>
    </lineage>
</organism>
<accession>A0A5N5RJP6</accession>
<dbReference type="CDD" id="cd00761">
    <property type="entry name" value="Glyco_tranf_GTA_type"/>
    <property type="match status" value="1"/>
</dbReference>
<comment type="caution">
    <text evidence="5">The sequence shown here is derived from an EMBL/GenBank/DDBJ whole genome shotgun (WGS) entry which is preliminary data.</text>
</comment>
<evidence type="ECO:0000256" key="3">
    <source>
        <dbReference type="SAM" id="MobiDB-lite"/>
    </source>
</evidence>
<dbReference type="InterPro" id="IPR001173">
    <property type="entry name" value="Glyco_trans_2-like"/>
</dbReference>
<name>A0A5N5RJP6_9BIFI</name>
<evidence type="ECO:0000256" key="2">
    <source>
        <dbReference type="ARBA" id="ARBA00022679"/>
    </source>
</evidence>
<dbReference type="Gene3D" id="3.90.550.10">
    <property type="entry name" value="Spore Coat Polysaccharide Biosynthesis Protein SpsA, Chain A"/>
    <property type="match status" value="1"/>
</dbReference>
<dbReference type="Proteomes" id="UP000326336">
    <property type="component" value="Unassembled WGS sequence"/>
</dbReference>
<evidence type="ECO:0000256" key="1">
    <source>
        <dbReference type="ARBA" id="ARBA00022676"/>
    </source>
</evidence>
<evidence type="ECO:0000313" key="5">
    <source>
        <dbReference type="EMBL" id="KAB5607525.1"/>
    </source>
</evidence>
<dbReference type="RefSeq" id="WP_151916544.1">
    <property type="nucleotide sequence ID" value="NZ_RQSP01000010.1"/>
</dbReference>
<keyword evidence="6" id="KW-1185">Reference proteome</keyword>
<dbReference type="PANTHER" id="PTHR22916">
    <property type="entry name" value="GLYCOSYLTRANSFERASE"/>
    <property type="match status" value="1"/>
</dbReference>
<feature type="compositionally biased region" description="Low complexity" evidence="3">
    <location>
        <begin position="313"/>
        <end position="326"/>
    </location>
</feature>
<evidence type="ECO:0000259" key="4">
    <source>
        <dbReference type="Pfam" id="PF00535"/>
    </source>
</evidence>
<proteinExistence type="predicted"/>
<dbReference type="AlphaFoldDB" id="A0A5N5RJP6"/>
<sequence length="387" mass="42540">MTSMTDTVTDTVMNTVVNTATSDILVSVIVPVYRTERTIERCVDSILAQSHKALDVLLIDDGSPDSCPRLCDRMAQGDARIRVIHQPNKGLSEARNTGVKAARGRFVAFVDSDDTVAPDFIASMLAVAVDADADLVLCGFAVERHGGIVRLPGLNEPMEPRRFMRYMFTQDDHIPRFSVAWNKLYERGLCERVPFPAGRLYEDSATYYRFVDQARRIAFVNRPLYCYTDNADGIMRRRIDLRAFDGPRASLDQTAFLIEHGYDPDTIRVSMRQLALDCAHTASAMRKHHVAGWRAHWRVLRAEALDLSAQLGGRAESGGSAQSAESTQPSGRAQPDTRISPARRAAFRTAICHPLLMAAALRAVSIAAGLRTRRASPAAGPAAAPST</sequence>
<feature type="domain" description="Glycosyltransferase 2-like" evidence="4">
    <location>
        <begin position="27"/>
        <end position="191"/>
    </location>
</feature>
<protein>
    <submittedName>
        <fullName evidence="5">Glycosyltransferase family 2 protein</fullName>
    </submittedName>
</protein>
<dbReference type="PANTHER" id="PTHR22916:SF51">
    <property type="entry name" value="GLYCOSYLTRANSFERASE EPSH-RELATED"/>
    <property type="match status" value="1"/>
</dbReference>
<reference evidence="5 6" key="1">
    <citation type="journal article" date="2019" name="Int. J. Syst. Evol. Microbiol.">
        <title>Bifidobacterium jacchi sp. nov., isolated from the faeces of a baby common marmoset (Callithrix jacchus).</title>
        <authorList>
            <person name="Modesto M."/>
            <person name="Watanabe K."/>
            <person name="Arita M."/>
            <person name="Satti M."/>
            <person name="Oki K."/>
            <person name="Sciavilla P."/>
            <person name="Patavino C."/>
            <person name="Camma C."/>
            <person name="Michelini S."/>
            <person name="Sgorbati B."/>
            <person name="Mattarelli P."/>
        </authorList>
    </citation>
    <scope>NUCLEOTIDE SEQUENCE [LARGE SCALE GENOMIC DNA]</scope>
    <source>
        <strain evidence="5 6">MRM 9.3</strain>
    </source>
</reference>
<keyword evidence="2 5" id="KW-0808">Transferase</keyword>
<dbReference type="SUPFAM" id="SSF53448">
    <property type="entry name" value="Nucleotide-diphospho-sugar transferases"/>
    <property type="match status" value="1"/>
</dbReference>